<comment type="similarity">
    <text evidence="1">Belongs to the ComF/GntX family.</text>
</comment>
<keyword evidence="3" id="KW-0808">Transferase</keyword>
<evidence type="ECO:0000313" key="3">
    <source>
        <dbReference type="EMBL" id="AET70877.1"/>
    </source>
</evidence>
<dbReference type="CDD" id="cd06223">
    <property type="entry name" value="PRTases_typeI"/>
    <property type="match status" value="1"/>
</dbReference>
<accession>G7WGE5</accession>
<dbReference type="PATRIC" id="fig|768706.3.peg.5607"/>
<dbReference type="eggNOG" id="COG1040">
    <property type="taxonomic scope" value="Bacteria"/>
</dbReference>
<dbReference type="SUPFAM" id="SSF53271">
    <property type="entry name" value="PRTase-like"/>
    <property type="match status" value="1"/>
</dbReference>
<dbReference type="PANTHER" id="PTHR47505">
    <property type="entry name" value="DNA UTILIZATION PROTEIN YHGH"/>
    <property type="match status" value="1"/>
</dbReference>
<feature type="domain" description="Phosphoribosyltransferase" evidence="2">
    <location>
        <begin position="141"/>
        <end position="235"/>
    </location>
</feature>
<protein>
    <submittedName>
        <fullName evidence="3">Putative amidophosphoribosyltransferase</fullName>
    </submittedName>
</protein>
<dbReference type="PANTHER" id="PTHR47505:SF1">
    <property type="entry name" value="DNA UTILIZATION PROTEIN YHGH"/>
    <property type="match status" value="1"/>
</dbReference>
<evidence type="ECO:0000256" key="1">
    <source>
        <dbReference type="ARBA" id="ARBA00008007"/>
    </source>
</evidence>
<sequence>MLRLWRETAKFARGLWYDAENNCVFCGDKQGPICLACQTNYLRSELRRCQGCGKLIQEDKLHCLDCSEGKGPAQLDQITAWGHYAGGLKDFIRAIKFNAQPRQIGAISRPLSEWAIRQLPPVDGIVAVPMHPKRLAVRGFNQAEVIASALSWELGMPMLSGVERIEERSSQAQLSRQERLHNLQNAFIVRQGDSLQGRSIWLVDDVVTTGATMEAVAEVLRRSGVKAIYGLCLAAGLEPQGL</sequence>
<reference evidence="4" key="1">
    <citation type="submission" date="2011-11" db="EMBL/GenBank/DDBJ databases">
        <title>Complete sequence of Desulfosporosinus orientis DSM 765.</title>
        <authorList>
            <person name="Lucas S."/>
            <person name="Han J."/>
            <person name="Lapidus A."/>
            <person name="Cheng J.-F."/>
            <person name="Goodwin L."/>
            <person name="Pitluck S."/>
            <person name="Peters L."/>
            <person name="Ovchinnikova G."/>
            <person name="Teshima H."/>
            <person name="Detter J.C."/>
            <person name="Han C."/>
            <person name="Tapia R."/>
            <person name="Land M."/>
            <person name="Hauser L."/>
            <person name="Kyrpides N."/>
            <person name="Ivanova N."/>
            <person name="Pagani I."/>
            <person name="Pester M."/>
            <person name="Spring S."/>
            <person name="Ollivier B."/>
            <person name="Rattei T."/>
            <person name="Klenk H.-P."/>
            <person name="Wagner M."/>
            <person name="Loy A."/>
            <person name="Woyke T."/>
        </authorList>
    </citation>
    <scope>NUCLEOTIDE SEQUENCE [LARGE SCALE GENOMIC DNA]</scope>
    <source>
        <strain evidence="4">ATCC 19365 / DSM 765 / NCIMB 8382 / VKM B-1628</strain>
    </source>
</reference>
<dbReference type="InterPro" id="IPR051910">
    <property type="entry name" value="ComF/GntX_DNA_util-trans"/>
</dbReference>
<proteinExistence type="inferred from homology"/>
<dbReference type="OrthoDB" id="9779910at2"/>
<dbReference type="Proteomes" id="UP000006346">
    <property type="component" value="Chromosome"/>
</dbReference>
<dbReference type="RefSeq" id="WP_014187679.1">
    <property type="nucleotide sequence ID" value="NC_016584.1"/>
</dbReference>
<evidence type="ECO:0000313" key="4">
    <source>
        <dbReference type="Proteomes" id="UP000006346"/>
    </source>
</evidence>
<dbReference type="Gene3D" id="3.40.50.2020">
    <property type="match status" value="1"/>
</dbReference>
<dbReference type="EMBL" id="CP003108">
    <property type="protein sequence ID" value="AET70877.1"/>
    <property type="molecule type" value="Genomic_DNA"/>
</dbReference>
<reference evidence="3 4" key="2">
    <citation type="journal article" date="2012" name="J. Bacteriol.">
        <title>Complete genome sequences of Desulfosporosinus orientis DSM765T, Desulfosporosinus youngiae DSM17734T, Desulfosporosinus meridiei DSM13257T, and Desulfosporosinus acidiphilus DSM22704T.</title>
        <authorList>
            <person name="Pester M."/>
            <person name="Brambilla E."/>
            <person name="Alazard D."/>
            <person name="Rattei T."/>
            <person name="Weinmaier T."/>
            <person name="Han J."/>
            <person name="Lucas S."/>
            <person name="Lapidus A."/>
            <person name="Cheng J.F."/>
            <person name="Goodwin L."/>
            <person name="Pitluck S."/>
            <person name="Peters L."/>
            <person name="Ovchinnikova G."/>
            <person name="Teshima H."/>
            <person name="Detter J.C."/>
            <person name="Han C.S."/>
            <person name="Tapia R."/>
            <person name="Land M.L."/>
            <person name="Hauser L."/>
            <person name="Kyrpides N.C."/>
            <person name="Ivanova N.N."/>
            <person name="Pagani I."/>
            <person name="Huntmann M."/>
            <person name="Wei C.L."/>
            <person name="Davenport K.W."/>
            <person name="Daligault H."/>
            <person name="Chain P.S."/>
            <person name="Chen A."/>
            <person name="Mavromatis K."/>
            <person name="Markowitz V."/>
            <person name="Szeto E."/>
            <person name="Mikhailova N."/>
            <person name="Pati A."/>
            <person name="Wagner M."/>
            <person name="Woyke T."/>
            <person name="Ollivier B."/>
            <person name="Klenk H.P."/>
            <person name="Spring S."/>
            <person name="Loy A."/>
        </authorList>
    </citation>
    <scope>NUCLEOTIDE SEQUENCE [LARGE SCALE GENOMIC DNA]</scope>
    <source>
        <strain evidence="4">ATCC 19365 / DSM 765 / NCIMB 8382 / VKM B-1628</strain>
    </source>
</reference>
<dbReference type="InterPro" id="IPR000836">
    <property type="entry name" value="PRTase_dom"/>
</dbReference>
<evidence type="ECO:0000259" key="2">
    <source>
        <dbReference type="Pfam" id="PF00156"/>
    </source>
</evidence>
<keyword evidence="3" id="KW-0328">Glycosyltransferase</keyword>
<dbReference type="AlphaFoldDB" id="G7WGE5"/>
<dbReference type="GO" id="GO:0016757">
    <property type="term" value="F:glycosyltransferase activity"/>
    <property type="evidence" value="ECO:0007669"/>
    <property type="project" value="UniProtKB-KW"/>
</dbReference>
<dbReference type="InterPro" id="IPR029057">
    <property type="entry name" value="PRTase-like"/>
</dbReference>
<organism evidence="3 4">
    <name type="scientific">Desulfosporosinus orientis (strain ATCC 19365 / DSM 765 / NCIMB 8382 / VKM B-1628 / Singapore I)</name>
    <name type="common">Desulfotomaculum orientis</name>
    <dbReference type="NCBI Taxonomy" id="768706"/>
    <lineage>
        <taxon>Bacteria</taxon>
        <taxon>Bacillati</taxon>
        <taxon>Bacillota</taxon>
        <taxon>Clostridia</taxon>
        <taxon>Eubacteriales</taxon>
        <taxon>Desulfitobacteriaceae</taxon>
        <taxon>Desulfosporosinus</taxon>
    </lineage>
</organism>
<gene>
    <name evidence="3" type="ordered locus">Desor_5503</name>
</gene>
<dbReference type="KEGG" id="dor:Desor_5503"/>
<dbReference type="HOGENOM" id="CLU_054549_1_1_9"/>
<keyword evidence="4" id="KW-1185">Reference proteome</keyword>
<dbReference type="STRING" id="768706.Desor_5503"/>
<name>G7WGE5_DESOD</name>
<dbReference type="Pfam" id="PF00156">
    <property type="entry name" value="Pribosyltran"/>
    <property type="match status" value="1"/>
</dbReference>